<sequence length="165" mass="17673">MRNPLSAPGHPAARRPVRLSVRSGLPALVVALVVALHGAPLWAQDGEAAERINAASSPQAEVPWMSGGIGDEAREEMRRSASAYNVHVVFSARNGDYLANIPVTVTRRNGQKIHSGVSDGPLLYLKLPPGSYQIGAEIDGAWQNRRIDVVASGRTTKVMFVSRGE</sequence>
<gene>
    <name evidence="1" type="ORF">GPA27_12900</name>
</gene>
<reference evidence="1 2" key="1">
    <citation type="submission" date="2019-12" db="EMBL/GenBank/DDBJ databases">
        <title>Comparative genomics gives insights into the taxonomy of the Azoarcus-Aromatoleum group and reveals separate origins of nif in the plant-associated Azoarcus and non-plant-associated Aromatoleum sub-groups.</title>
        <authorList>
            <person name="Lafos M."/>
            <person name="Maluk M."/>
            <person name="Batista M."/>
            <person name="Junghare M."/>
            <person name="Carmona M."/>
            <person name="Faoro H."/>
            <person name="Cruz L.M."/>
            <person name="Battistoni F."/>
            <person name="De Souza E."/>
            <person name="Pedrosa F."/>
            <person name="Chen W.-M."/>
            <person name="Poole P.S."/>
            <person name="Dixon R.A."/>
            <person name="James E.K."/>
        </authorList>
    </citation>
    <scope>NUCLEOTIDE SEQUENCE [LARGE SCALE GENOMIC DNA]</scope>
    <source>
        <strain evidence="1 2">T</strain>
    </source>
</reference>
<protein>
    <recommendedName>
        <fullName evidence="3">Carboxypeptidase regulatory-like domain-containing protein</fullName>
    </recommendedName>
</protein>
<comment type="caution">
    <text evidence="1">The sequence shown here is derived from an EMBL/GenBank/DDBJ whole genome shotgun (WGS) entry which is preliminary data.</text>
</comment>
<keyword evidence="2" id="KW-1185">Reference proteome</keyword>
<evidence type="ECO:0000313" key="2">
    <source>
        <dbReference type="Proteomes" id="UP000634522"/>
    </source>
</evidence>
<evidence type="ECO:0008006" key="3">
    <source>
        <dbReference type="Google" id="ProtNLM"/>
    </source>
</evidence>
<dbReference type="Proteomes" id="UP000634522">
    <property type="component" value="Unassembled WGS sequence"/>
</dbReference>
<name>A0ABX1NG52_9RHOO</name>
<organism evidence="1 2">
    <name type="scientific">Aromatoleum toluolicum</name>
    <dbReference type="NCBI Taxonomy" id="90060"/>
    <lineage>
        <taxon>Bacteria</taxon>
        <taxon>Pseudomonadati</taxon>
        <taxon>Pseudomonadota</taxon>
        <taxon>Betaproteobacteria</taxon>
        <taxon>Rhodocyclales</taxon>
        <taxon>Rhodocyclaceae</taxon>
        <taxon>Aromatoleum</taxon>
    </lineage>
</organism>
<dbReference type="RefSeq" id="WP_169141038.1">
    <property type="nucleotide sequence ID" value="NZ_WTVS01000024.1"/>
</dbReference>
<evidence type="ECO:0000313" key="1">
    <source>
        <dbReference type="EMBL" id="NMF98283.1"/>
    </source>
</evidence>
<accession>A0ABX1NG52</accession>
<dbReference type="EMBL" id="WTVS01000024">
    <property type="protein sequence ID" value="NMF98283.1"/>
    <property type="molecule type" value="Genomic_DNA"/>
</dbReference>
<proteinExistence type="predicted"/>